<accession>A0A9P0XC95</accession>
<dbReference type="AlphaFoldDB" id="A0A9P0XC95"/>
<dbReference type="Proteomes" id="UP001152562">
    <property type="component" value="Unassembled WGS sequence"/>
</dbReference>
<keyword evidence="2" id="KW-1185">Reference proteome</keyword>
<protein>
    <submittedName>
        <fullName evidence="1">Uncharacterized protein</fullName>
    </submittedName>
</protein>
<gene>
    <name evidence="1" type="ORF">PIBRA_LOCUS7443</name>
</gene>
<sequence>MDCGDNLAVISSQIVESIDETFSNNAMLNLIEVYLNALEFEIECISLIRRVSEWKYMMEKTDNRVMIPHCKAIVPKVNLTAYYIFYMHRFNLLLQENECKSTTNILTQIMILRMKPYFFSAVNGMCDAVKLLGSYKHSPRDICVKIACDYKPMVQTSQDIYPFQKNTGMRQYSIAIASNRYSADLRKNLKGLNSIRIISYHNQDSIYTTPVEFSTGYRQYSKDTNSVGISSDHRQDSTYITSVGISSDNRQDSIDSSLIGISTDHGQDSINTTSVGIGTDYRHSIDIISIAISTDYRQDSIDTSCIGISTEYRQNSIHATSVGISTDNIQDSIDTTSIGISTDHRQDAIYTTSVEVNTDPIQDSLLQIIKFPLVFDYSLWKATLCGNKKLDSSPYIQNFTYFDDMLNLDPALDYINTFVQPLKSSVFLKTVLKDLGKSFLNAVIPCPI</sequence>
<evidence type="ECO:0000313" key="1">
    <source>
        <dbReference type="EMBL" id="CAH4030839.1"/>
    </source>
</evidence>
<evidence type="ECO:0000313" key="2">
    <source>
        <dbReference type="Proteomes" id="UP001152562"/>
    </source>
</evidence>
<name>A0A9P0XC95_PIEBR</name>
<comment type="caution">
    <text evidence="1">The sequence shown here is derived from an EMBL/GenBank/DDBJ whole genome shotgun (WGS) entry which is preliminary data.</text>
</comment>
<reference evidence="1" key="1">
    <citation type="submission" date="2022-05" db="EMBL/GenBank/DDBJ databases">
        <authorList>
            <person name="Okamura Y."/>
        </authorList>
    </citation>
    <scope>NUCLEOTIDE SEQUENCE</scope>
</reference>
<organism evidence="1 2">
    <name type="scientific">Pieris brassicae</name>
    <name type="common">White butterfly</name>
    <name type="synonym">Large white butterfly</name>
    <dbReference type="NCBI Taxonomy" id="7116"/>
    <lineage>
        <taxon>Eukaryota</taxon>
        <taxon>Metazoa</taxon>
        <taxon>Ecdysozoa</taxon>
        <taxon>Arthropoda</taxon>
        <taxon>Hexapoda</taxon>
        <taxon>Insecta</taxon>
        <taxon>Pterygota</taxon>
        <taxon>Neoptera</taxon>
        <taxon>Endopterygota</taxon>
        <taxon>Lepidoptera</taxon>
        <taxon>Glossata</taxon>
        <taxon>Ditrysia</taxon>
        <taxon>Papilionoidea</taxon>
        <taxon>Pieridae</taxon>
        <taxon>Pierinae</taxon>
        <taxon>Pieris</taxon>
    </lineage>
</organism>
<dbReference type="EMBL" id="CALOZG010000011">
    <property type="protein sequence ID" value="CAH4030839.1"/>
    <property type="molecule type" value="Genomic_DNA"/>
</dbReference>
<proteinExistence type="predicted"/>